<name>A0AAV8YR59_9CUCU</name>
<dbReference type="Pfam" id="PF05380">
    <property type="entry name" value="Peptidase_A17"/>
    <property type="match status" value="1"/>
</dbReference>
<reference evidence="1" key="1">
    <citation type="journal article" date="2023" name="Insect Mol. Biol.">
        <title>Genome sequencing provides insights into the evolution of gene families encoding plant cell wall-degrading enzymes in longhorned beetles.</title>
        <authorList>
            <person name="Shin N.R."/>
            <person name="Okamura Y."/>
            <person name="Kirsch R."/>
            <person name="Pauchet Y."/>
        </authorList>
    </citation>
    <scope>NUCLEOTIDE SEQUENCE</scope>
    <source>
        <strain evidence="1">AMC_N1</strain>
    </source>
</reference>
<dbReference type="AlphaFoldDB" id="A0AAV8YR59"/>
<dbReference type="Proteomes" id="UP001162162">
    <property type="component" value="Unassembled WGS sequence"/>
</dbReference>
<evidence type="ECO:0000313" key="1">
    <source>
        <dbReference type="EMBL" id="KAJ8953097.1"/>
    </source>
</evidence>
<gene>
    <name evidence="1" type="ORF">NQ318_013439</name>
</gene>
<dbReference type="EMBL" id="JAPWTK010000061">
    <property type="protein sequence ID" value="KAJ8953097.1"/>
    <property type="molecule type" value="Genomic_DNA"/>
</dbReference>
<keyword evidence="2" id="KW-1185">Reference proteome</keyword>
<dbReference type="PANTHER" id="PTHR47331">
    <property type="entry name" value="PHD-TYPE DOMAIN-CONTAINING PROTEIN"/>
    <property type="match status" value="1"/>
</dbReference>
<comment type="caution">
    <text evidence="1">The sequence shown here is derived from an EMBL/GenBank/DDBJ whole genome shotgun (WGS) entry which is preliminary data.</text>
</comment>
<protein>
    <recommendedName>
        <fullName evidence="3">Peptidase aspartic putative domain-containing protein</fullName>
    </recommendedName>
</protein>
<accession>A0AAV8YR59</accession>
<proteinExistence type="predicted"/>
<sequence>MPANYSITGVGQATSNVNYIGEIELFSNNNAYHATISCLVLPKITEILPMTYFDKSNLKIPDNIRLADPTFNQPGNIDILLGANIFWELLCVGQFQLNNTRLTIQKTRLGWIVSVSYFNTTLKNDVLNDQLVKFWQIEEVDFKPALSKAEQYCENHFLNNFTRNDKGQFVVSIPFKNNVIQGTPNLYEDHKKFMNEYEQLGFELRKWLTNKRELYDKFYINENLSSKIVQLGENEANKTLGILWNANQDNIQYTIMSISENSIASKRVILSIISQIFDPLGLLGPIIITAKILLQKLWQEKISWDEAIPQNLQTIWSQFLVELTAINNISIPRQAVLSEYVSIELHGFADASERAYGCCIYIRCVNSSGYYSSRLLCAKSRVALIKQLYFT</sequence>
<dbReference type="InterPro" id="IPR008042">
    <property type="entry name" value="Retrotrans_Pao"/>
</dbReference>
<evidence type="ECO:0008006" key="3">
    <source>
        <dbReference type="Google" id="ProtNLM"/>
    </source>
</evidence>
<evidence type="ECO:0000313" key="2">
    <source>
        <dbReference type="Proteomes" id="UP001162162"/>
    </source>
</evidence>
<organism evidence="1 2">
    <name type="scientific">Aromia moschata</name>
    <dbReference type="NCBI Taxonomy" id="1265417"/>
    <lineage>
        <taxon>Eukaryota</taxon>
        <taxon>Metazoa</taxon>
        <taxon>Ecdysozoa</taxon>
        <taxon>Arthropoda</taxon>
        <taxon>Hexapoda</taxon>
        <taxon>Insecta</taxon>
        <taxon>Pterygota</taxon>
        <taxon>Neoptera</taxon>
        <taxon>Endopterygota</taxon>
        <taxon>Coleoptera</taxon>
        <taxon>Polyphaga</taxon>
        <taxon>Cucujiformia</taxon>
        <taxon>Chrysomeloidea</taxon>
        <taxon>Cerambycidae</taxon>
        <taxon>Cerambycinae</taxon>
        <taxon>Callichromatini</taxon>
        <taxon>Aromia</taxon>
    </lineage>
</organism>